<feature type="domain" description="Glycosyltransferase family 28 N-terminal" evidence="1">
    <location>
        <begin position="3"/>
        <end position="60"/>
    </location>
</feature>
<dbReference type="PANTHER" id="PTHR48050">
    <property type="entry name" value="STEROL 3-BETA-GLUCOSYLTRANSFERASE"/>
    <property type="match status" value="1"/>
</dbReference>
<evidence type="ECO:0000313" key="3">
    <source>
        <dbReference type="EMBL" id="MEP0867472.1"/>
    </source>
</evidence>
<dbReference type="Gene3D" id="3.40.50.2000">
    <property type="entry name" value="Glycogen Phosphorylase B"/>
    <property type="match status" value="2"/>
</dbReference>
<dbReference type="SUPFAM" id="SSF53756">
    <property type="entry name" value="UDP-Glycosyltransferase/glycogen phosphorylase"/>
    <property type="match status" value="1"/>
</dbReference>
<dbReference type="CDD" id="cd03784">
    <property type="entry name" value="GT1_Gtf-like"/>
    <property type="match status" value="1"/>
</dbReference>
<dbReference type="InterPro" id="IPR010610">
    <property type="entry name" value="EryCIII-like_C"/>
</dbReference>
<dbReference type="PANTHER" id="PTHR48050:SF13">
    <property type="entry name" value="STEROL 3-BETA-GLUCOSYLTRANSFERASE UGT80A2"/>
    <property type="match status" value="1"/>
</dbReference>
<evidence type="ECO:0000259" key="2">
    <source>
        <dbReference type="Pfam" id="PF06722"/>
    </source>
</evidence>
<dbReference type="InterPro" id="IPR050426">
    <property type="entry name" value="Glycosyltransferase_28"/>
</dbReference>
<evidence type="ECO:0000313" key="4">
    <source>
        <dbReference type="Proteomes" id="UP001442494"/>
    </source>
</evidence>
<protein>
    <submittedName>
        <fullName evidence="3">Glycosyltransferase</fullName>
    </submittedName>
</protein>
<organism evidence="3 4">
    <name type="scientific">Funiculus sociatus GB2-A5</name>
    <dbReference type="NCBI Taxonomy" id="2933946"/>
    <lineage>
        <taxon>Bacteria</taxon>
        <taxon>Bacillati</taxon>
        <taxon>Cyanobacteriota</taxon>
        <taxon>Cyanophyceae</taxon>
        <taxon>Coleofasciculales</taxon>
        <taxon>Coleofasciculaceae</taxon>
        <taxon>Funiculus</taxon>
    </lineage>
</organism>
<sequence length="436" mass="47924">MKIVLHTYGSLGDLHPYIAIALELKARGHQAVIATAGFYRNKIEAAGLEFHPVRPDFPTDVEQQRELVRLIMDKQNGTEYVFRQAILPYVQETYADLMSAVRDADLLVTHPLSFAGTPVVEKTGIRWVSSILSPMSFLSAYDPPVVANFPSWLNLRILGPGFNGALIRLAKNQFSSWDEPLRQLRTQLGLSPLADSMFEGMNSPDLVLALFSEALATPQPDWPKQTCITGFTFYDRNGDTGLSPELASFLDAGDPPIVFTLGSSAVWVADKFYLESAKAALKLGYRAVLLVGNNNPSLPKELQSKDIGVFDYAPYSELFHRAAAIVHQGGVGTTAQVLRSGRPMLVVPFSNDQPDNAARITRLGVGRTIDRDRYTASRAAKELDRLLREPGYQAKAAEVGTKVRAENGVKVACDAIETQLKKDKNPTFHRVPASPV</sequence>
<feature type="domain" description="Erythromycin biosynthesis protein CIII-like C-terminal" evidence="2">
    <location>
        <begin position="306"/>
        <end position="404"/>
    </location>
</feature>
<gene>
    <name evidence="3" type="ORF">NDI37_23765</name>
</gene>
<dbReference type="Pfam" id="PF03033">
    <property type="entry name" value="Glyco_transf_28"/>
    <property type="match status" value="1"/>
</dbReference>
<keyword evidence="4" id="KW-1185">Reference proteome</keyword>
<dbReference type="Proteomes" id="UP001442494">
    <property type="component" value="Unassembled WGS sequence"/>
</dbReference>
<dbReference type="RefSeq" id="WP_190419245.1">
    <property type="nucleotide sequence ID" value="NZ_JAMPKK010000072.1"/>
</dbReference>
<dbReference type="Pfam" id="PF06722">
    <property type="entry name" value="EryCIII-like_C"/>
    <property type="match status" value="1"/>
</dbReference>
<name>A0ABV0JXW4_9CYAN</name>
<accession>A0ABV0JXW4</accession>
<proteinExistence type="predicted"/>
<evidence type="ECO:0000259" key="1">
    <source>
        <dbReference type="Pfam" id="PF03033"/>
    </source>
</evidence>
<dbReference type="InterPro" id="IPR002213">
    <property type="entry name" value="UDP_glucos_trans"/>
</dbReference>
<comment type="caution">
    <text evidence="3">The sequence shown here is derived from an EMBL/GenBank/DDBJ whole genome shotgun (WGS) entry which is preliminary data.</text>
</comment>
<dbReference type="EMBL" id="JAMPKK010000072">
    <property type="protein sequence ID" value="MEP0867472.1"/>
    <property type="molecule type" value="Genomic_DNA"/>
</dbReference>
<reference evidence="3 4" key="1">
    <citation type="submission" date="2022-04" db="EMBL/GenBank/DDBJ databases">
        <title>Positive selection, recombination, and allopatry shape intraspecific diversity of widespread and dominant cyanobacteria.</title>
        <authorList>
            <person name="Wei J."/>
            <person name="Shu W."/>
            <person name="Hu C."/>
        </authorList>
    </citation>
    <scope>NUCLEOTIDE SEQUENCE [LARGE SCALE GENOMIC DNA]</scope>
    <source>
        <strain evidence="3 4">GB2-A5</strain>
    </source>
</reference>
<dbReference type="InterPro" id="IPR004276">
    <property type="entry name" value="GlycoTrans_28_N"/>
</dbReference>